<dbReference type="Proteomes" id="UP000602260">
    <property type="component" value="Unassembled WGS sequence"/>
</dbReference>
<evidence type="ECO:0000313" key="2">
    <source>
        <dbReference type="Proteomes" id="UP000602260"/>
    </source>
</evidence>
<proteinExistence type="predicted"/>
<dbReference type="AlphaFoldDB" id="A0A8J6IXB8"/>
<evidence type="ECO:0000313" key="1">
    <source>
        <dbReference type="EMBL" id="MBC5716230.1"/>
    </source>
</evidence>
<accession>A0A8J6IXB8</accession>
<sequence>MKTSRGHPVGCPLLVVLEGWMKNEKGIVKTKAFSVRLELAGLVKYLTFVSVKNLPRRT</sequence>
<dbReference type="EMBL" id="JACOPN010000001">
    <property type="protein sequence ID" value="MBC5716230.1"/>
    <property type="molecule type" value="Genomic_DNA"/>
</dbReference>
<protein>
    <submittedName>
        <fullName evidence="1">Uncharacterized protein</fullName>
    </submittedName>
</protein>
<keyword evidence="2" id="KW-1185">Reference proteome</keyword>
<dbReference type="RefSeq" id="WP_186877693.1">
    <property type="nucleotide sequence ID" value="NZ_JACOPN010000001.1"/>
</dbReference>
<reference evidence="1" key="1">
    <citation type="submission" date="2020-08" db="EMBL/GenBank/DDBJ databases">
        <title>Genome public.</title>
        <authorList>
            <person name="Liu C."/>
            <person name="Sun Q."/>
        </authorList>
    </citation>
    <scope>NUCLEOTIDE SEQUENCE</scope>
    <source>
        <strain evidence="1">BX5</strain>
    </source>
</reference>
<comment type="caution">
    <text evidence="1">The sequence shown here is derived from an EMBL/GenBank/DDBJ whole genome shotgun (WGS) entry which is preliminary data.</text>
</comment>
<organism evidence="1 2">
    <name type="scientific">Flintibacter faecis</name>
    <dbReference type="NCBI Taxonomy" id="2763047"/>
    <lineage>
        <taxon>Bacteria</taxon>
        <taxon>Bacillati</taxon>
        <taxon>Bacillota</taxon>
        <taxon>Clostridia</taxon>
        <taxon>Eubacteriales</taxon>
        <taxon>Flintibacter</taxon>
    </lineage>
</organism>
<gene>
    <name evidence="1" type="ORF">H8S55_02650</name>
</gene>
<name>A0A8J6IXB8_9FIRM</name>